<evidence type="ECO:0000256" key="1">
    <source>
        <dbReference type="ARBA" id="ARBA00022737"/>
    </source>
</evidence>
<sequence>MDIMTKKHILKIAIVLLTLSGFGVAFSILSLPGKLPEIKLSDQMPPPQPQALTDRRIANVLLKRVQVLGNTPETFLNYVDFIKIGPRKTVYVFDRGVNQVIQFDLNTGQIVQRYGKGLGKGPGEFNVVTDFEVDNDGYVYVCDSENSRITIFSPNGSLLSTLSLSSPPLGIALLKDKYIAVQLIDPKNDALFEIYQLEKNRDKYKLKLIKRFGKFFEKQAALGLLLNGLITGSDTFFVYAPRRIGWLTAFRLDGTLLYHRTTIDPIPVPKLIRQGAVTRVDRNAPRATFEVVIDGNKVYLYAGKVKMESNSIYMIDLYDAYTGDYLFSIPLPERFGLLAIRDSLIYATQDTVVTVWHWQLKED</sequence>
<keyword evidence="1" id="KW-0677">Repeat</keyword>
<name>A0A1M6QIG4_9BACT</name>
<organism evidence="4 5">
    <name type="scientific">Rhodothermus profundi</name>
    <dbReference type="NCBI Taxonomy" id="633813"/>
    <lineage>
        <taxon>Bacteria</taxon>
        <taxon>Pseudomonadati</taxon>
        <taxon>Rhodothermota</taxon>
        <taxon>Rhodothermia</taxon>
        <taxon>Rhodothermales</taxon>
        <taxon>Rhodothermaceae</taxon>
        <taxon>Rhodothermus</taxon>
    </lineage>
</organism>
<keyword evidence="3" id="KW-0812">Transmembrane</keyword>
<dbReference type="Proteomes" id="UP000185812">
    <property type="component" value="Unassembled WGS sequence"/>
</dbReference>
<dbReference type="STRING" id="633813.SAMN04488087_0629"/>
<dbReference type="Gene3D" id="2.120.10.30">
    <property type="entry name" value="TolB, C-terminal domain"/>
    <property type="match status" value="1"/>
</dbReference>
<reference evidence="5" key="1">
    <citation type="submission" date="2016-11" db="EMBL/GenBank/DDBJ databases">
        <authorList>
            <person name="Varghese N."/>
            <person name="Submissions S."/>
        </authorList>
    </citation>
    <scope>NUCLEOTIDE SEQUENCE [LARGE SCALE GENOMIC DNA]</scope>
    <source>
        <strain evidence="5">DSM 22212</strain>
    </source>
</reference>
<proteinExistence type="predicted"/>
<dbReference type="Pfam" id="PF17170">
    <property type="entry name" value="DUF5128"/>
    <property type="match status" value="1"/>
</dbReference>
<evidence type="ECO:0000313" key="5">
    <source>
        <dbReference type="Proteomes" id="UP000185812"/>
    </source>
</evidence>
<keyword evidence="3" id="KW-1133">Transmembrane helix</keyword>
<evidence type="ECO:0000256" key="2">
    <source>
        <dbReference type="PROSITE-ProRule" id="PRU00504"/>
    </source>
</evidence>
<dbReference type="PROSITE" id="PS51125">
    <property type="entry name" value="NHL"/>
    <property type="match status" value="1"/>
</dbReference>
<evidence type="ECO:0000256" key="3">
    <source>
        <dbReference type="SAM" id="Phobius"/>
    </source>
</evidence>
<accession>A0A1M6QIG4</accession>
<dbReference type="InterPro" id="IPR001258">
    <property type="entry name" value="NHL_repeat"/>
</dbReference>
<gene>
    <name evidence="4" type="ORF">SAMN04488087_0629</name>
</gene>
<evidence type="ECO:0008006" key="6">
    <source>
        <dbReference type="Google" id="ProtNLM"/>
    </source>
</evidence>
<evidence type="ECO:0000313" key="4">
    <source>
        <dbReference type="EMBL" id="SHK19807.1"/>
    </source>
</evidence>
<dbReference type="AlphaFoldDB" id="A0A1M6QIG4"/>
<dbReference type="EMBL" id="FRAU01000001">
    <property type="protein sequence ID" value="SHK19807.1"/>
    <property type="molecule type" value="Genomic_DNA"/>
</dbReference>
<keyword evidence="3" id="KW-0472">Membrane</keyword>
<feature type="transmembrane region" description="Helical" evidence="3">
    <location>
        <begin position="12"/>
        <end position="31"/>
    </location>
</feature>
<protein>
    <recommendedName>
        <fullName evidence="6">6-bladed beta-propeller</fullName>
    </recommendedName>
</protein>
<dbReference type="OrthoDB" id="1097750at2"/>
<feature type="repeat" description="NHL" evidence="2">
    <location>
        <begin position="119"/>
        <end position="155"/>
    </location>
</feature>
<dbReference type="InterPro" id="IPR011042">
    <property type="entry name" value="6-blade_b-propeller_TolB-like"/>
</dbReference>
<dbReference type="SUPFAM" id="SSF101898">
    <property type="entry name" value="NHL repeat"/>
    <property type="match status" value="1"/>
</dbReference>
<keyword evidence="5" id="KW-1185">Reference proteome</keyword>